<dbReference type="PANTHER" id="PTHR34072">
    <property type="entry name" value="ENZYMATIC POLYPROTEIN-RELATED"/>
    <property type="match status" value="1"/>
</dbReference>
<feature type="region of interest" description="Disordered" evidence="7">
    <location>
        <begin position="295"/>
        <end position="314"/>
    </location>
</feature>
<dbReference type="PANTHER" id="PTHR34072:SF44">
    <property type="entry name" value="RNA-DIRECTED DNA POLYMERASE"/>
    <property type="match status" value="1"/>
</dbReference>
<dbReference type="SUPFAM" id="SSF56672">
    <property type="entry name" value="DNA/RNA polymerases"/>
    <property type="match status" value="1"/>
</dbReference>
<dbReference type="CDD" id="cd09274">
    <property type="entry name" value="RNase_HI_RT_Ty3"/>
    <property type="match status" value="1"/>
</dbReference>
<dbReference type="Gene3D" id="3.30.70.270">
    <property type="match status" value="1"/>
</dbReference>
<dbReference type="InterPro" id="IPR043502">
    <property type="entry name" value="DNA/RNA_pol_sf"/>
</dbReference>
<keyword evidence="2" id="KW-0548">Nucleotidyltransferase</keyword>
<evidence type="ECO:0000256" key="6">
    <source>
        <dbReference type="ARBA" id="ARBA00022918"/>
    </source>
</evidence>
<protein>
    <submittedName>
        <fullName evidence="9">Reverse transcriptase domain-containing protein</fullName>
    </submittedName>
</protein>
<keyword evidence="1" id="KW-0808">Transferase</keyword>
<keyword evidence="10" id="KW-1185">Reference proteome</keyword>
<dbReference type="EMBL" id="BQNB010016403">
    <property type="protein sequence ID" value="GJT51399.1"/>
    <property type="molecule type" value="Genomic_DNA"/>
</dbReference>
<dbReference type="InterPro" id="IPR043128">
    <property type="entry name" value="Rev_trsase/Diguanyl_cyclase"/>
</dbReference>
<keyword evidence="5" id="KW-0378">Hydrolase</keyword>
<evidence type="ECO:0000256" key="3">
    <source>
        <dbReference type="ARBA" id="ARBA00022722"/>
    </source>
</evidence>
<dbReference type="Proteomes" id="UP001151760">
    <property type="component" value="Unassembled WGS sequence"/>
</dbReference>
<dbReference type="GO" id="GO:0003964">
    <property type="term" value="F:RNA-directed DNA polymerase activity"/>
    <property type="evidence" value="ECO:0007669"/>
    <property type="project" value="UniProtKB-KW"/>
</dbReference>
<accession>A0ABQ5EKI6</accession>
<organism evidence="9 10">
    <name type="scientific">Tanacetum coccineum</name>
    <dbReference type="NCBI Taxonomy" id="301880"/>
    <lineage>
        <taxon>Eukaryota</taxon>
        <taxon>Viridiplantae</taxon>
        <taxon>Streptophyta</taxon>
        <taxon>Embryophyta</taxon>
        <taxon>Tracheophyta</taxon>
        <taxon>Spermatophyta</taxon>
        <taxon>Magnoliopsida</taxon>
        <taxon>eudicotyledons</taxon>
        <taxon>Gunneridae</taxon>
        <taxon>Pentapetalae</taxon>
        <taxon>asterids</taxon>
        <taxon>campanulids</taxon>
        <taxon>Asterales</taxon>
        <taxon>Asteraceae</taxon>
        <taxon>Asteroideae</taxon>
        <taxon>Anthemideae</taxon>
        <taxon>Anthemidinae</taxon>
        <taxon>Tanacetum</taxon>
    </lineage>
</organism>
<evidence type="ECO:0000256" key="2">
    <source>
        <dbReference type="ARBA" id="ARBA00022695"/>
    </source>
</evidence>
<keyword evidence="4" id="KW-0255">Endonuclease</keyword>
<evidence type="ECO:0000256" key="4">
    <source>
        <dbReference type="ARBA" id="ARBA00022759"/>
    </source>
</evidence>
<dbReference type="InterPro" id="IPR041373">
    <property type="entry name" value="RT_RNaseH"/>
</dbReference>
<dbReference type="Pfam" id="PF17917">
    <property type="entry name" value="RT_RNaseH"/>
    <property type="match status" value="1"/>
</dbReference>
<evidence type="ECO:0000259" key="8">
    <source>
        <dbReference type="Pfam" id="PF17917"/>
    </source>
</evidence>
<keyword evidence="6 9" id="KW-0695">RNA-directed DNA polymerase</keyword>
<evidence type="ECO:0000256" key="7">
    <source>
        <dbReference type="SAM" id="MobiDB-lite"/>
    </source>
</evidence>
<feature type="compositionally biased region" description="Basic residues" evidence="7">
    <location>
        <begin position="295"/>
        <end position="307"/>
    </location>
</feature>
<feature type="domain" description="Reverse transcriptase RNase H-like" evidence="8">
    <location>
        <begin position="128"/>
        <end position="231"/>
    </location>
</feature>
<sequence>MGLLLTEGCLLGYATHQLPCMTAIFHDMVEDFMEEFMDDFLVFGIEVDRAKIDVIAKFPYLTNVKGVRSFLGHAGFYRRFIKDFSIISKPMTKLLMKDAKFDFSDDCKKAFNILKEKLTTAPIIIFPDWNVPFELMCDASDFAVGAVLGQRIDGKFKPIYYANKTLNNAQEHYTTTKKELLVVVFSFDKFRPYLVLLETIVYTDHSALKYLFSKQDAKSRLIRWVPLLQGFDIEIKDKKGAENLAADHLSRLENPDLGTFTEEEIADEFPDEHLMVLKTELNNDEPWKWIFKKRNKKKAKSKQNRARNGKDKVKPKPKNILLSFDFLNELVVFLQSFAELKEEQDFLLKERQKLNGESESMRATMSTQIATSQNLTMKLSVHNYLRCLRYSIKYYKQQTHSNVLLFVHSQLNSNVADIASCVKARRGLRAITVDTLRRHFKTLSLDKLRSPDFNSFSDQEYSEEEIVETIAETMEQYMSKTQADYGSGVARPKIEDKYNFELKGQFLKELRTNTFSSSDQRCE</sequence>
<proteinExistence type="predicted"/>
<reference evidence="9" key="1">
    <citation type="journal article" date="2022" name="Int. J. Mol. Sci.">
        <title>Draft Genome of Tanacetum Coccineum: Genomic Comparison of Closely Related Tanacetum-Family Plants.</title>
        <authorList>
            <person name="Yamashiro T."/>
            <person name="Shiraishi A."/>
            <person name="Nakayama K."/>
            <person name="Satake H."/>
        </authorList>
    </citation>
    <scope>NUCLEOTIDE SEQUENCE</scope>
</reference>
<evidence type="ECO:0000313" key="9">
    <source>
        <dbReference type="EMBL" id="GJT51399.1"/>
    </source>
</evidence>
<name>A0ABQ5EKI6_9ASTR</name>
<reference evidence="9" key="2">
    <citation type="submission" date="2022-01" db="EMBL/GenBank/DDBJ databases">
        <authorList>
            <person name="Yamashiro T."/>
            <person name="Shiraishi A."/>
            <person name="Satake H."/>
            <person name="Nakayama K."/>
        </authorList>
    </citation>
    <scope>NUCLEOTIDE SEQUENCE</scope>
</reference>
<comment type="caution">
    <text evidence="9">The sequence shown here is derived from an EMBL/GenBank/DDBJ whole genome shotgun (WGS) entry which is preliminary data.</text>
</comment>
<evidence type="ECO:0000313" key="10">
    <source>
        <dbReference type="Proteomes" id="UP001151760"/>
    </source>
</evidence>
<keyword evidence="3" id="KW-0540">Nuclease</keyword>
<evidence type="ECO:0000256" key="5">
    <source>
        <dbReference type="ARBA" id="ARBA00022801"/>
    </source>
</evidence>
<evidence type="ECO:0000256" key="1">
    <source>
        <dbReference type="ARBA" id="ARBA00022679"/>
    </source>
</evidence>
<gene>
    <name evidence="9" type="ORF">Tco_0977556</name>
</gene>